<comment type="caution">
    <text evidence="1">The sequence shown here is derived from an EMBL/GenBank/DDBJ whole genome shotgun (WGS) entry which is preliminary data.</text>
</comment>
<evidence type="ECO:0000313" key="2">
    <source>
        <dbReference type="Proteomes" id="UP000051886"/>
    </source>
</evidence>
<reference evidence="1 2" key="1">
    <citation type="journal article" date="2015" name="Genome Announc.">
        <title>Expanding the biotechnology potential of lactobacilli through comparative genomics of 213 strains and associated genera.</title>
        <authorList>
            <person name="Sun Z."/>
            <person name="Harris H.M."/>
            <person name="McCann A."/>
            <person name="Guo C."/>
            <person name="Argimon S."/>
            <person name="Zhang W."/>
            <person name="Yang X."/>
            <person name="Jeffery I.B."/>
            <person name="Cooney J.C."/>
            <person name="Kagawa T.F."/>
            <person name="Liu W."/>
            <person name="Song Y."/>
            <person name="Salvetti E."/>
            <person name="Wrobel A."/>
            <person name="Rasinkangas P."/>
            <person name="Parkhill J."/>
            <person name="Rea M.C."/>
            <person name="O'Sullivan O."/>
            <person name="Ritari J."/>
            <person name="Douillard F.P."/>
            <person name="Paul Ross R."/>
            <person name="Yang R."/>
            <person name="Briner A.E."/>
            <person name="Felis G.E."/>
            <person name="de Vos W.M."/>
            <person name="Barrangou R."/>
            <person name="Klaenhammer T.R."/>
            <person name="Caufield P.W."/>
            <person name="Cui Y."/>
            <person name="Zhang H."/>
            <person name="O'Toole P.W."/>
        </authorList>
    </citation>
    <scope>NUCLEOTIDE SEQUENCE [LARGE SCALE GENOMIC DNA]</scope>
    <source>
        <strain evidence="1 2">NBRC 103219</strain>
    </source>
</reference>
<keyword evidence="2" id="KW-1185">Reference proteome</keyword>
<protein>
    <submittedName>
        <fullName evidence="1">Uncharacterized protein</fullName>
    </submittedName>
</protein>
<name>A0A0R2LE49_9LACO</name>
<proteinExistence type="predicted"/>
<sequence>MRARQQEDKLVQKVELSSKLVSRSNLLLDGKKIKHKQMIEVKNDKEKLSLEIKK</sequence>
<dbReference type="STRING" id="449659.IV66_GL001423"/>
<organism evidence="1 2">
    <name type="scientific">Ligilactobacillus pobuzihii</name>
    <dbReference type="NCBI Taxonomy" id="449659"/>
    <lineage>
        <taxon>Bacteria</taxon>
        <taxon>Bacillati</taxon>
        <taxon>Bacillota</taxon>
        <taxon>Bacilli</taxon>
        <taxon>Lactobacillales</taxon>
        <taxon>Lactobacillaceae</taxon>
        <taxon>Ligilactobacillus</taxon>
    </lineage>
</organism>
<accession>A0A0R2LE49</accession>
<dbReference type="Proteomes" id="UP000051886">
    <property type="component" value="Unassembled WGS sequence"/>
</dbReference>
<gene>
    <name evidence="1" type="ORF">IV66_GL001423</name>
</gene>
<dbReference type="EMBL" id="JQCN01000027">
    <property type="protein sequence ID" value="KRN99819.1"/>
    <property type="molecule type" value="Genomic_DNA"/>
</dbReference>
<dbReference type="AlphaFoldDB" id="A0A0R2LE49"/>
<evidence type="ECO:0000313" key="1">
    <source>
        <dbReference type="EMBL" id="KRN99819.1"/>
    </source>
</evidence>
<dbReference type="PATRIC" id="fig|449659.4.peg.1441"/>